<evidence type="ECO:0000313" key="4">
    <source>
        <dbReference type="Proteomes" id="UP001175227"/>
    </source>
</evidence>
<name>A0AA39N877_9AGAR</name>
<evidence type="ECO:0000256" key="1">
    <source>
        <dbReference type="SAM" id="MobiDB-lite"/>
    </source>
</evidence>
<keyword evidence="2" id="KW-0472">Membrane</keyword>
<keyword evidence="2" id="KW-0812">Transmembrane</keyword>
<evidence type="ECO:0000256" key="2">
    <source>
        <dbReference type="SAM" id="Phobius"/>
    </source>
</evidence>
<feature type="compositionally biased region" description="Low complexity" evidence="1">
    <location>
        <begin position="49"/>
        <end position="68"/>
    </location>
</feature>
<evidence type="ECO:0000313" key="3">
    <source>
        <dbReference type="EMBL" id="KAK0460818.1"/>
    </source>
</evidence>
<comment type="caution">
    <text evidence="3">The sequence shown here is derived from an EMBL/GenBank/DDBJ whole genome shotgun (WGS) entry which is preliminary data.</text>
</comment>
<accession>A0AA39N877</accession>
<dbReference type="EMBL" id="JAUEPR010000163">
    <property type="protein sequence ID" value="KAK0460818.1"/>
    <property type="molecule type" value="Genomic_DNA"/>
</dbReference>
<feature type="transmembrane region" description="Helical" evidence="2">
    <location>
        <begin position="72"/>
        <end position="94"/>
    </location>
</feature>
<keyword evidence="2" id="KW-1133">Transmembrane helix</keyword>
<proteinExistence type="predicted"/>
<dbReference type="Proteomes" id="UP001175227">
    <property type="component" value="Unassembled WGS sequence"/>
</dbReference>
<organism evidence="3 4">
    <name type="scientific">Armillaria novae-zelandiae</name>
    <dbReference type="NCBI Taxonomy" id="153914"/>
    <lineage>
        <taxon>Eukaryota</taxon>
        <taxon>Fungi</taxon>
        <taxon>Dikarya</taxon>
        <taxon>Basidiomycota</taxon>
        <taxon>Agaricomycotina</taxon>
        <taxon>Agaricomycetes</taxon>
        <taxon>Agaricomycetidae</taxon>
        <taxon>Agaricales</taxon>
        <taxon>Marasmiineae</taxon>
        <taxon>Physalacriaceae</taxon>
        <taxon>Armillaria</taxon>
    </lineage>
</organism>
<gene>
    <name evidence="3" type="ORF">IW261DRAFT_1532804</name>
</gene>
<protein>
    <submittedName>
        <fullName evidence="3">Uncharacterized protein</fullName>
    </submittedName>
</protein>
<feature type="compositionally biased region" description="Polar residues" evidence="1">
    <location>
        <begin position="1"/>
        <end position="18"/>
    </location>
</feature>
<feature type="region of interest" description="Disordered" evidence="1">
    <location>
        <begin position="1"/>
        <end position="29"/>
    </location>
</feature>
<sequence length="193" mass="21115">MVSIPSSTRHQLAGNQEEPSVPTGSLSSYGSGSTITSIVLPCNSVETRSSLSGEPSSSSTSTPAGPSTHEGVIIGSVLGSVTFICSLVLVVFFWRRGYFTQCKANRRFQTPDPFYQEKVFDTSDPNLSLETLTIKTSSGEQDTHNRVEVPDERERLEQLESKVDLLMSEWQRGNGFEIQESPPDYISSTLDAD</sequence>
<feature type="region of interest" description="Disordered" evidence="1">
    <location>
        <begin position="47"/>
        <end position="68"/>
    </location>
</feature>
<dbReference type="AlphaFoldDB" id="A0AA39N877"/>
<reference evidence="3" key="1">
    <citation type="submission" date="2023-06" db="EMBL/GenBank/DDBJ databases">
        <authorList>
            <consortium name="Lawrence Berkeley National Laboratory"/>
            <person name="Ahrendt S."/>
            <person name="Sahu N."/>
            <person name="Indic B."/>
            <person name="Wong-Bajracharya J."/>
            <person name="Merenyi Z."/>
            <person name="Ke H.-M."/>
            <person name="Monk M."/>
            <person name="Kocsube S."/>
            <person name="Drula E."/>
            <person name="Lipzen A."/>
            <person name="Balint B."/>
            <person name="Henrissat B."/>
            <person name="Andreopoulos B."/>
            <person name="Martin F.M."/>
            <person name="Harder C.B."/>
            <person name="Rigling D."/>
            <person name="Ford K.L."/>
            <person name="Foster G.D."/>
            <person name="Pangilinan J."/>
            <person name="Papanicolaou A."/>
            <person name="Barry K."/>
            <person name="LaButti K."/>
            <person name="Viragh M."/>
            <person name="Koriabine M."/>
            <person name="Yan M."/>
            <person name="Riley R."/>
            <person name="Champramary S."/>
            <person name="Plett K.L."/>
            <person name="Tsai I.J."/>
            <person name="Slot J."/>
            <person name="Sipos G."/>
            <person name="Plett J."/>
            <person name="Nagy L.G."/>
            <person name="Grigoriev I.V."/>
        </authorList>
    </citation>
    <scope>NUCLEOTIDE SEQUENCE</scope>
    <source>
        <strain evidence="3">ICMP 16352</strain>
    </source>
</reference>
<keyword evidence="4" id="KW-1185">Reference proteome</keyword>